<dbReference type="EMBL" id="QWDN01001412">
    <property type="protein sequence ID" value="TEB40353.1"/>
    <property type="molecule type" value="Genomic_DNA"/>
</dbReference>
<sequence length="94" mass="11229">NQLMAHHGIIFKPQEKMVWVSANPYQMGEFVCYNLDSVFNERKNGAVLSFEEEKQNIAKDPFLETAAFKNYQKFRIEDHKKDTYLRNKKEIHFD</sequence>
<evidence type="ECO:0000313" key="2">
    <source>
        <dbReference type="Proteomes" id="UP000298340"/>
    </source>
</evidence>
<feature type="non-terminal residue" evidence="1">
    <location>
        <position position="1"/>
    </location>
</feature>
<dbReference type="GO" id="GO:0016740">
    <property type="term" value="F:transferase activity"/>
    <property type="evidence" value="ECO:0007669"/>
    <property type="project" value="UniProtKB-KW"/>
</dbReference>
<protein>
    <submittedName>
        <fullName evidence="1">Acyl-CoA--6-aminopenicillanic acid acyl-transferase</fullName>
    </submittedName>
</protein>
<dbReference type="Proteomes" id="UP000298340">
    <property type="component" value="Unassembled WGS sequence"/>
</dbReference>
<feature type="non-terminal residue" evidence="1">
    <location>
        <position position="94"/>
    </location>
</feature>
<accession>A0A4Y7U1Q2</accession>
<name>A0A4Y7U1Q2_9FLAO</name>
<organism evidence="1 2">
    <name type="scientific">Flavobacterium circumlabens</name>
    <dbReference type="NCBI Taxonomy" id="2133765"/>
    <lineage>
        <taxon>Bacteria</taxon>
        <taxon>Pseudomonadati</taxon>
        <taxon>Bacteroidota</taxon>
        <taxon>Flavobacteriia</taxon>
        <taxon>Flavobacteriales</taxon>
        <taxon>Flavobacteriaceae</taxon>
        <taxon>Flavobacterium</taxon>
    </lineage>
</organism>
<evidence type="ECO:0000313" key="1">
    <source>
        <dbReference type="EMBL" id="TEB40353.1"/>
    </source>
</evidence>
<proteinExistence type="predicted"/>
<dbReference type="AlphaFoldDB" id="A0A4Y7U1Q2"/>
<comment type="caution">
    <text evidence="1">The sequence shown here is derived from an EMBL/GenBank/DDBJ whole genome shotgun (WGS) entry which is preliminary data.</text>
</comment>
<gene>
    <name evidence="1" type="ORF">D0809_31040</name>
</gene>
<keyword evidence="1" id="KW-0808">Transferase</keyword>
<reference evidence="1 2" key="1">
    <citation type="journal article" date="2018" name="Syst. Appl. Microbiol.">
        <title>Flavobacterium circumlabens sp. nov. and Flavobacterium cupreum sp. nov., two psychrotrophic species isolated from Antarctic environmental samples.</title>
        <authorList>
            <person name="Kralova S."/>
            <person name="Busse H.J."/>
            <person name="Svec P."/>
            <person name="Maslanova I."/>
            <person name="Stankova E."/>
            <person name="Bartak M."/>
            <person name="Sedlacek I."/>
        </authorList>
    </citation>
    <scope>NUCLEOTIDE SEQUENCE [LARGE SCALE GENOMIC DNA]</scope>
    <source>
        <strain evidence="1 2">CCM 8828</strain>
    </source>
</reference>